<evidence type="ECO:0000256" key="13">
    <source>
        <dbReference type="NCBIfam" id="TIGR02402"/>
    </source>
</evidence>
<feature type="binding site" evidence="16">
    <location>
        <begin position="283"/>
        <end position="287"/>
    </location>
    <ligand>
        <name>substrate</name>
    </ligand>
</feature>
<dbReference type="Gene3D" id="3.20.20.80">
    <property type="entry name" value="Glycosidases"/>
    <property type="match status" value="1"/>
</dbReference>
<sequence>MRRDHRGYWETTVDDVTPQTCYTFILDNKREIPDPASHYQPQGVHKPSQVVDHDAFMWTDAEFKGIDVSQMIMYELHVGAFTEAGTFEAIIARLNDLVDLGVNAIELMPVTQFPGERNWGYDSVYPYAVQNSYGGPHGLKTLVNECHRRGLAVILDVIYNHIGPEGNYLWGLAHYFTDRYKTGWGNAINFDGPHSDEVRTYFIENALHWFGNYHIDALRLDAVHAIYDMGARHLLQELSERTNTLAKATGRKLCLVAESDLNDSRVIKPIELGGYGMDAQWCDDYHHALHTILTGERNGYYSDFGTLRDMVSAMRDGYVYCGAYSTHRKRTHGNSPEGRPDGQFVVFSQNHDQIGNRMLGERLSALVSFEALKLAAATVLLSPYVPMLFMGEEYAEDAPFLYFISHGDPALIKAVRSGRKKEFREFAWKGTPPDPQDTQTFMRSKLHWEKRNNPQNNLLLEFYKALISLRKGTPALSPLYPRDIEVYGQQTQRIVILDYKKARDNIACIFNFSAEDTTTSHPMLRHTLEKVLDSADTIWGGDGTKTPDVLDAQTQITVPGLSVSVYRKSGE</sequence>
<dbReference type="InterPro" id="IPR017853">
    <property type="entry name" value="GH"/>
</dbReference>
<comment type="similarity">
    <text evidence="3 14">Belongs to the glycosyl hydrolase 13 family.</text>
</comment>
<dbReference type="InterPro" id="IPR044901">
    <property type="entry name" value="Trehalose_TreZ_E-set_sf"/>
</dbReference>
<dbReference type="EMBL" id="LACI01002737">
    <property type="protein sequence ID" value="KJU81294.1"/>
    <property type="molecule type" value="Genomic_DNA"/>
</dbReference>
<dbReference type="Gene3D" id="2.60.40.10">
    <property type="entry name" value="Immunoglobulins"/>
    <property type="match status" value="1"/>
</dbReference>
<keyword evidence="9 14" id="KW-0326">Glycosidase</keyword>
<comment type="caution">
    <text evidence="19">The sequence shown here is derived from an EMBL/GenBank/DDBJ whole genome shotgun (WGS) entry which is preliminary data.</text>
</comment>
<dbReference type="PIRSF" id="PIRSF006337">
    <property type="entry name" value="Trehalose_TreZ"/>
    <property type="match status" value="1"/>
</dbReference>
<dbReference type="GO" id="GO:0005992">
    <property type="term" value="P:trehalose biosynthetic process"/>
    <property type="evidence" value="ECO:0007669"/>
    <property type="project" value="UniProtKB-UniRule"/>
</dbReference>
<dbReference type="GO" id="GO:0033942">
    <property type="term" value="F:4-alpha-D-(1-&gt;4)-alpha-D-glucanotrehalose trehalohydrolase activity"/>
    <property type="evidence" value="ECO:0007669"/>
    <property type="project" value="UniProtKB-EC"/>
</dbReference>
<comment type="pathway">
    <text evidence="2 14">Glycan biosynthesis; trehalose biosynthesis.</text>
</comment>
<proteinExistence type="inferred from homology"/>
<keyword evidence="6" id="KW-0963">Cytoplasm</keyword>
<evidence type="ECO:0000256" key="16">
    <source>
        <dbReference type="PIRSR" id="PIRSR006337-2"/>
    </source>
</evidence>
<dbReference type="PANTHER" id="PTHR43651:SF11">
    <property type="entry name" value="MALTO-OLIGOSYLTREHALOSE TREHALOHYDROLASE"/>
    <property type="match status" value="1"/>
</dbReference>
<evidence type="ECO:0000256" key="12">
    <source>
        <dbReference type="ARBA" id="ARBA00034013"/>
    </source>
</evidence>
<evidence type="ECO:0000256" key="11">
    <source>
        <dbReference type="ARBA" id="ARBA00033284"/>
    </source>
</evidence>
<comment type="subcellular location">
    <subcellularLocation>
        <location evidence="1 15">Cytoplasm</location>
    </subcellularLocation>
</comment>
<evidence type="ECO:0000256" key="7">
    <source>
        <dbReference type="ARBA" id="ARBA00022801"/>
    </source>
</evidence>
<evidence type="ECO:0000256" key="9">
    <source>
        <dbReference type="ARBA" id="ARBA00023295"/>
    </source>
</evidence>
<dbReference type="CDD" id="cd11325">
    <property type="entry name" value="AmyAc_GTHase"/>
    <property type="match status" value="1"/>
</dbReference>
<dbReference type="NCBIfam" id="TIGR02402">
    <property type="entry name" value="trehalose_TreZ"/>
    <property type="match status" value="1"/>
</dbReference>
<reference evidence="19 20" key="1">
    <citation type="submission" date="2015-02" db="EMBL/GenBank/DDBJ databases">
        <title>Single-cell genomics of uncultivated deep-branching MTB reveals a conserved set of magnetosome genes.</title>
        <authorList>
            <person name="Kolinko S."/>
            <person name="Richter M."/>
            <person name="Glockner F.O."/>
            <person name="Brachmann A."/>
            <person name="Schuler D."/>
        </authorList>
    </citation>
    <scope>NUCLEOTIDE SEQUENCE [LARGE SCALE GENOMIC DNA]</scope>
    <source>
        <strain evidence="19">TM-1</strain>
    </source>
</reference>
<feature type="active site" description="Proton donor" evidence="15">
    <location>
        <position position="258"/>
    </location>
</feature>
<evidence type="ECO:0000313" key="20">
    <source>
        <dbReference type="Proteomes" id="UP000033423"/>
    </source>
</evidence>
<feature type="domain" description="Glycosyl hydrolase family 13 catalytic" evidence="18">
    <location>
        <begin position="75"/>
        <end position="470"/>
    </location>
</feature>
<dbReference type="InterPro" id="IPR013783">
    <property type="entry name" value="Ig-like_fold"/>
</dbReference>
<evidence type="ECO:0000256" key="6">
    <source>
        <dbReference type="ARBA" id="ARBA00022490"/>
    </source>
</evidence>
<dbReference type="UniPathway" id="UPA00299"/>
<evidence type="ECO:0000256" key="5">
    <source>
        <dbReference type="ARBA" id="ARBA00015938"/>
    </source>
</evidence>
<gene>
    <name evidence="19" type="ORF">MBAV_006516</name>
</gene>
<dbReference type="CDD" id="cd02853">
    <property type="entry name" value="E_set_MTHase_like_N"/>
    <property type="match status" value="1"/>
</dbReference>
<dbReference type="PATRIC" id="fig|29290.4.peg.8599"/>
<comment type="catalytic activity">
    <reaction evidence="12 14">
        <text>hydrolysis of (1-&gt;4)-alpha-D-glucosidic linkage in 4-alpha-D-[(1-&gt;4)-alpha-D-glucanosyl]n trehalose to yield trehalose and (1-&gt;4)-alpha-D-glucan.</text>
        <dbReference type="EC" id="3.2.1.141"/>
    </reaction>
</comment>
<dbReference type="AlphaFoldDB" id="A0A0F3GH81"/>
<evidence type="ECO:0000256" key="4">
    <source>
        <dbReference type="ARBA" id="ARBA00012268"/>
    </source>
</evidence>
<evidence type="ECO:0000256" key="15">
    <source>
        <dbReference type="PIRSR" id="PIRSR006337-1"/>
    </source>
</evidence>
<feature type="active site" description="Nucleophile" evidence="15">
    <location>
        <position position="221"/>
    </location>
</feature>
<keyword evidence="20" id="KW-1185">Reference proteome</keyword>
<evidence type="ECO:0000256" key="10">
    <source>
        <dbReference type="ARBA" id="ARBA00032057"/>
    </source>
</evidence>
<dbReference type="InterPro" id="IPR012768">
    <property type="entry name" value="Trehalose_TreZ"/>
</dbReference>
<dbReference type="SMART" id="SM00642">
    <property type="entry name" value="Aamy"/>
    <property type="match status" value="1"/>
</dbReference>
<evidence type="ECO:0000256" key="17">
    <source>
        <dbReference type="PIRSR" id="PIRSR006337-3"/>
    </source>
</evidence>
<dbReference type="EC" id="3.2.1.141" evidence="4 13"/>
<dbReference type="SUPFAM" id="SSF51445">
    <property type="entry name" value="(Trans)glycosidases"/>
    <property type="match status" value="1"/>
</dbReference>
<evidence type="ECO:0000256" key="8">
    <source>
        <dbReference type="ARBA" id="ARBA00023277"/>
    </source>
</evidence>
<dbReference type="PANTHER" id="PTHR43651">
    <property type="entry name" value="1,4-ALPHA-GLUCAN-BRANCHING ENZYME"/>
    <property type="match status" value="1"/>
</dbReference>
<accession>A0A0F3GH81</accession>
<evidence type="ECO:0000256" key="2">
    <source>
        <dbReference type="ARBA" id="ARBA00005199"/>
    </source>
</evidence>
<dbReference type="Gene3D" id="1.10.10.760">
    <property type="entry name" value="E-set domains of sugar-utilizing enzymes"/>
    <property type="match status" value="1"/>
</dbReference>
<keyword evidence="8" id="KW-0119">Carbohydrate metabolism</keyword>
<evidence type="ECO:0000313" key="19">
    <source>
        <dbReference type="EMBL" id="KJU81294.1"/>
    </source>
</evidence>
<dbReference type="InterPro" id="IPR014756">
    <property type="entry name" value="Ig_E-set"/>
</dbReference>
<dbReference type="InterPro" id="IPR006047">
    <property type="entry name" value="GH13_cat_dom"/>
</dbReference>
<evidence type="ECO:0000259" key="18">
    <source>
        <dbReference type="SMART" id="SM00642"/>
    </source>
</evidence>
<evidence type="ECO:0000256" key="14">
    <source>
        <dbReference type="PIRNR" id="PIRNR006337"/>
    </source>
</evidence>
<organism evidence="19 20">
    <name type="scientific">Candidatus Magnetobacterium bavaricum</name>
    <dbReference type="NCBI Taxonomy" id="29290"/>
    <lineage>
        <taxon>Bacteria</taxon>
        <taxon>Pseudomonadati</taxon>
        <taxon>Nitrospirota</taxon>
        <taxon>Thermodesulfovibrionia</taxon>
        <taxon>Thermodesulfovibrionales</taxon>
        <taxon>Candidatus Magnetobacteriaceae</taxon>
        <taxon>Candidatus Magnetobacterium</taxon>
    </lineage>
</organism>
<feature type="binding site" evidence="16">
    <location>
        <begin position="219"/>
        <end position="224"/>
    </location>
    <ligand>
        <name>substrate</name>
    </ligand>
</feature>
<protein>
    <recommendedName>
        <fullName evidence="5 13">Malto-oligosyltrehalose trehalohydrolase</fullName>
        <shortName evidence="14">MTHase</shortName>
        <ecNumber evidence="4 13">3.2.1.141</ecNumber>
    </recommendedName>
    <alternativeName>
        <fullName evidence="11 14">4-alpha-D-((1-&gt;4)-alpha-D-glucano)trehalose trehalohydrolase</fullName>
    </alternativeName>
    <alternativeName>
        <fullName evidence="10 14">Maltooligosyl trehalose trehalohydrolase</fullName>
    </alternativeName>
</protein>
<evidence type="ECO:0000256" key="1">
    <source>
        <dbReference type="ARBA" id="ARBA00004496"/>
    </source>
</evidence>
<dbReference type="SUPFAM" id="SSF81296">
    <property type="entry name" value="E set domains"/>
    <property type="match status" value="1"/>
</dbReference>
<evidence type="ECO:0000256" key="3">
    <source>
        <dbReference type="ARBA" id="ARBA00008061"/>
    </source>
</evidence>
<dbReference type="GO" id="GO:0005737">
    <property type="term" value="C:cytoplasm"/>
    <property type="evidence" value="ECO:0007669"/>
    <property type="project" value="UniProtKB-SubCell"/>
</dbReference>
<dbReference type="Proteomes" id="UP000033423">
    <property type="component" value="Unassembled WGS sequence"/>
</dbReference>
<feature type="site" description="Transition state stabilizer" evidence="17">
    <location>
        <position position="352"/>
    </location>
</feature>
<keyword evidence="7 14" id="KW-0378">Hydrolase</keyword>
<name>A0A0F3GH81_9BACT</name>
<dbReference type="Pfam" id="PF00128">
    <property type="entry name" value="Alpha-amylase"/>
    <property type="match status" value="1"/>
</dbReference>
<feature type="binding site" evidence="16">
    <location>
        <begin position="351"/>
        <end position="356"/>
    </location>
    <ligand>
        <name>substrate</name>
    </ligand>
</feature>